<evidence type="ECO:0000256" key="4">
    <source>
        <dbReference type="PROSITE-ProRule" id="PRU00175"/>
    </source>
</evidence>
<dbReference type="GO" id="GO:0006511">
    <property type="term" value="P:ubiquitin-dependent protein catabolic process"/>
    <property type="evidence" value="ECO:0007669"/>
    <property type="project" value="TreeGrafter"/>
</dbReference>
<dbReference type="FunCoup" id="A0A6I9Q9Q3">
    <property type="interactions" value="1235"/>
</dbReference>
<evidence type="ECO:0000313" key="8">
    <source>
        <dbReference type="RefSeq" id="XP_010905266.1"/>
    </source>
</evidence>
<keyword evidence="3" id="KW-0862">Zinc</keyword>
<dbReference type="SUPFAM" id="SSF57850">
    <property type="entry name" value="RING/U-box"/>
    <property type="match status" value="1"/>
</dbReference>
<reference evidence="8" key="1">
    <citation type="submission" date="2025-08" db="UniProtKB">
        <authorList>
            <consortium name="RefSeq"/>
        </authorList>
    </citation>
    <scope>IDENTIFICATION</scope>
</reference>
<dbReference type="InterPro" id="IPR001841">
    <property type="entry name" value="Znf_RING"/>
</dbReference>
<dbReference type="Pfam" id="PF13639">
    <property type="entry name" value="zf-RING_2"/>
    <property type="match status" value="1"/>
</dbReference>
<dbReference type="InParanoid" id="A0A6I9Q9Q3"/>
<keyword evidence="2 4" id="KW-0863">Zinc-finger</keyword>
<dbReference type="AlphaFoldDB" id="A0A6I9Q9Q3"/>
<dbReference type="GeneID" id="105032507"/>
<dbReference type="PANTHER" id="PTHR45931">
    <property type="entry name" value="SI:CH211-59O9.10"/>
    <property type="match status" value="1"/>
</dbReference>
<evidence type="ECO:0000256" key="2">
    <source>
        <dbReference type="ARBA" id="ARBA00022771"/>
    </source>
</evidence>
<protein>
    <submittedName>
        <fullName evidence="8">Probable E3 ubiquitin-protein ligase RHY1A isoform X1</fullName>
    </submittedName>
</protein>
<dbReference type="RefSeq" id="XP_010905266.1">
    <property type="nucleotide sequence ID" value="XM_010906964.3"/>
</dbReference>
<dbReference type="OrthoDB" id="8062037at2759"/>
<proteinExistence type="predicted"/>
<evidence type="ECO:0000313" key="7">
    <source>
        <dbReference type="Proteomes" id="UP000504607"/>
    </source>
</evidence>
<keyword evidence="7" id="KW-1185">Reference proteome</keyword>
<sequence length="288" mass="32185">MTSAAELFYNRRFRLGRSSEPEPALGLLPSSDRDTSLRHPRRRHGHRDRPHRRGDGCDSSRRFNAGAPPARHPSHHRASQMVSITYMKEHESVWLDNDAAMISGTPNNNYGGTASSRAEGMRFLRNDRLPGTVIQAQARLLERLRGISLTGSRLTTTGSGISSGELAVSNDFIISNSADWESETPGEWFESGVPYRDLTHDAEDVYSLQNVCKKKPPGLSWEAICSLQLEVFKYAEKGGTLPECSICLEKFLEGDELIQLCCGHRFHFTCLEPWVRACGDCPYCRASI</sequence>
<gene>
    <name evidence="8" type="primary">LOC105032507</name>
</gene>
<dbReference type="GO" id="GO:0061630">
    <property type="term" value="F:ubiquitin protein ligase activity"/>
    <property type="evidence" value="ECO:0007669"/>
    <property type="project" value="TreeGrafter"/>
</dbReference>
<dbReference type="InterPro" id="IPR013083">
    <property type="entry name" value="Znf_RING/FYVE/PHD"/>
</dbReference>
<feature type="domain" description="RING-type" evidence="6">
    <location>
        <begin position="244"/>
        <end position="285"/>
    </location>
</feature>
<dbReference type="KEGG" id="egu:105032507"/>
<feature type="region of interest" description="Disordered" evidence="5">
    <location>
        <begin position="19"/>
        <end position="77"/>
    </location>
</feature>
<dbReference type="Gene3D" id="3.30.40.10">
    <property type="entry name" value="Zinc/RING finger domain, C3HC4 (zinc finger)"/>
    <property type="match status" value="1"/>
</dbReference>
<keyword evidence="1" id="KW-0479">Metal-binding</keyword>
<dbReference type="PANTHER" id="PTHR45931:SF3">
    <property type="entry name" value="RING ZINC FINGER-CONTAINING PROTEIN"/>
    <property type="match status" value="1"/>
</dbReference>
<dbReference type="PROSITE" id="PS50089">
    <property type="entry name" value="ZF_RING_2"/>
    <property type="match status" value="1"/>
</dbReference>
<dbReference type="InterPro" id="IPR051834">
    <property type="entry name" value="RING_finger_E3_ligase"/>
</dbReference>
<name>A0A6I9Q9Q3_ELAGV</name>
<organism evidence="7 8">
    <name type="scientific">Elaeis guineensis var. tenera</name>
    <name type="common">Oil palm</name>
    <dbReference type="NCBI Taxonomy" id="51953"/>
    <lineage>
        <taxon>Eukaryota</taxon>
        <taxon>Viridiplantae</taxon>
        <taxon>Streptophyta</taxon>
        <taxon>Embryophyta</taxon>
        <taxon>Tracheophyta</taxon>
        <taxon>Spermatophyta</taxon>
        <taxon>Magnoliopsida</taxon>
        <taxon>Liliopsida</taxon>
        <taxon>Arecaceae</taxon>
        <taxon>Arecoideae</taxon>
        <taxon>Cocoseae</taxon>
        <taxon>Elaeidinae</taxon>
        <taxon>Elaeis</taxon>
    </lineage>
</organism>
<dbReference type="GO" id="GO:0008270">
    <property type="term" value="F:zinc ion binding"/>
    <property type="evidence" value="ECO:0007669"/>
    <property type="project" value="UniProtKB-KW"/>
</dbReference>
<dbReference type="SMART" id="SM00184">
    <property type="entry name" value="RING"/>
    <property type="match status" value="1"/>
</dbReference>
<evidence type="ECO:0000259" key="6">
    <source>
        <dbReference type="PROSITE" id="PS50089"/>
    </source>
</evidence>
<feature type="compositionally biased region" description="Basic residues" evidence="5">
    <location>
        <begin position="38"/>
        <end position="52"/>
    </location>
</feature>
<evidence type="ECO:0000256" key="3">
    <source>
        <dbReference type="ARBA" id="ARBA00022833"/>
    </source>
</evidence>
<dbReference type="GO" id="GO:0005634">
    <property type="term" value="C:nucleus"/>
    <property type="evidence" value="ECO:0007669"/>
    <property type="project" value="TreeGrafter"/>
</dbReference>
<evidence type="ECO:0000256" key="5">
    <source>
        <dbReference type="SAM" id="MobiDB-lite"/>
    </source>
</evidence>
<evidence type="ECO:0000256" key="1">
    <source>
        <dbReference type="ARBA" id="ARBA00022723"/>
    </source>
</evidence>
<accession>A0A6I9Q9Q3</accession>
<dbReference type="Proteomes" id="UP000504607">
    <property type="component" value="Unplaced"/>
</dbReference>